<organism evidence="7 8">
    <name type="scientific">Pseudorhodobacter antarcticus</name>
    <dbReference type="NCBI Taxonomy" id="1077947"/>
    <lineage>
        <taxon>Bacteria</taxon>
        <taxon>Pseudomonadati</taxon>
        <taxon>Pseudomonadota</taxon>
        <taxon>Alphaproteobacteria</taxon>
        <taxon>Rhodobacterales</taxon>
        <taxon>Paracoccaceae</taxon>
        <taxon>Pseudorhodobacter</taxon>
    </lineage>
</organism>
<dbReference type="OrthoDB" id="5293641at2"/>
<keyword evidence="3 5" id="KW-1133">Transmembrane helix</keyword>
<protein>
    <submittedName>
        <fullName evidence="7">NnrU protein</fullName>
    </submittedName>
</protein>
<evidence type="ECO:0000256" key="3">
    <source>
        <dbReference type="ARBA" id="ARBA00022989"/>
    </source>
</evidence>
<evidence type="ECO:0000256" key="2">
    <source>
        <dbReference type="ARBA" id="ARBA00022692"/>
    </source>
</evidence>
<dbReference type="RefSeq" id="WP_050518308.1">
    <property type="nucleotide sequence ID" value="NZ_FOCO01000025.1"/>
</dbReference>
<dbReference type="GO" id="GO:0016020">
    <property type="term" value="C:membrane"/>
    <property type="evidence" value="ECO:0007669"/>
    <property type="project" value="UniProtKB-SubCell"/>
</dbReference>
<dbReference type="AlphaFoldDB" id="A0A1H8JFV0"/>
<accession>A0A1H8JFV0</accession>
<evidence type="ECO:0000259" key="6">
    <source>
        <dbReference type="Pfam" id="PF07298"/>
    </source>
</evidence>
<evidence type="ECO:0000256" key="1">
    <source>
        <dbReference type="ARBA" id="ARBA00004141"/>
    </source>
</evidence>
<evidence type="ECO:0000313" key="7">
    <source>
        <dbReference type="EMBL" id="SEN79572.1"/>
    </source>
</evidence>
<feature type="transmembrane region" description="Helical" evidence="5">
    <location>
        <begin position="118"/>
        <end position="136"/>
    </location>
</feature>
<feature type="domain" description="NnrU" evidence="6">
    <location>
        <begin position="4"/>
        <end position="178"/>
    </location>
</feature>
<gene>
    <name evidence="7" type="ORF">SAMN05216227_102520</name>
</gene>
<keyword evidence="2 5" id="KW-0812">Transmembrane</keyword>
<evidence type="ECO:0000256" key="5">
    <source>
        <dbReference type="SAM" id="Phobius"/>
    </source>
</evidence>
<dbReference type="Pfam" id="PF07298">
    <property type="entry name" value="NnrU"/>
    <property type="match status" value="1"/>
</dbReference>
<name>A0A1H8JFV0_9RHOB</name>
<keyword evidence="8" id="KW-1185">Reference proteome</keyword>
<reference evidence="7 8" key="1">
    <citation type="submission" date="2016-10" db="EMBL/GenBank/DDBJ databases">
        <authorList>
            <person name="de Groot N.N."/>
        </authorList>
    </citation>
    <scope>NUCLEOTIDE SEQUENCE [LARGE SCALE GENOMIC DNA]</scope>
    <source>
        <strain evidence="7 8">CGMCC 1.10836</strain>
    </source>
</reference>
<sequence>MFTLFLGLLLWSGLHFWKRVSPSSRAKLGDKGKGIVAAGLVLSIVLMVVGYRAAEGTVFWGRTPAMTGINNLLMVLAFYLYAASAAKTRVTKWVRNPQLTAVKVWAISHILVNGDTPSFLLFGGLFAWALAEVIVLNRVAPPAPYRDVPVKKEITAAVATVVAFSITAAIHIWLGVNPFG</sequence>
<feature type="transmembrane region" description="Helical" evidence="5">
    <location>
        <begin position="156"/>
        <end position="176"/>
    </location>
</feature>
<dbReference type="InterPro" id="IPR009915">
    <property type="entry name" value="NnrU_dom"/>
</dbReference>
<proteinExistence type="predicted"/>
<dbReference type="EMBL" id="FOCO01000025">
    <property type="protein sequence ID" value="SEN79572.1"/>
    <property type="molecule type" value="Genomic_DNA"/>
</dbReference>
<dbReference type="Proteomes" id="UP000183002">
    <property type="component" value="Unassembled WGS sequence"/>
</dbReference>
<feature type="transmembrane region" description="Helical" evidence="5">
    <location>
        <begin position="63"/>
        <end position="82"/>
    </location>
</feature>
<keyword evidence="4 5" id="KW-0472">Membrane</keyword>
<dbReference type="STRING" id="1077947.SAMN05216227_102520"/>
<evidence type="ECO:0000313" key="8">
    <source>
        <dbReference type="Proteomes" id="UP000183002"/>
    </source>
</evidence>
<comment type="subcellular location">
    <subcellularLocation>
        <location evidence="1">Membrane</location>
        <topology evidence="1">Multi-pass membrane protein</topology>
    </subcellularLocation>
</comment>
<feature type="transmembrane region" description="Helical" evidence="5">
    <location>
        <begin position="32"/>
        <end position="51"/>
    </location>
</feature>
<evidence type="ECO:0000256" key="4">
    <source>
        <dbReference type="ARBA" id="ARBA00023136"/>
    </source>
</evidence>